<comment type="caution">
    <text evidence="2">The sequence shown here is derived from an EMBL/GenBank/DDBJ whole genome shotgun (WGS) entry which is preliminary data.</text>
</comment>
<comment type="similarity">
    <text evidence="1">Belongs to the ComF/GntX family.</text>
</comment>
<organism evidence="2 3">
    <name type="scientific">Heliobacterium mobile</name>
    <name type="common">Heliobacillus mobilis</name>
    <dbReference type="NCBI Taxonomy" id="28064"/>
    <lineage>
        <taxon>Bacteria</taxon>
        <taxon>Bacillati</taxon>
        <taxon>Bacillota</taxon>
        <taxon>Clostridia</taxon>
        <taxon>Eubacteriales</taxon>
        <taxon>Heliobacteriaceae</taxon>
        <taxon>Heliobacterium</taxon>
    </lineage>
</organism>
<evidence type="ECO:0000313" key="2">
    <source>
        <dbReference type="EMBL" id="MTV49922.1"/>
    </source>
</evidence>
<evidence type="ECO:0008006" key="4">
    <source>
        <dbReference type="Google" id="ProtNLM"/>
    </source>
</evidence>
<keyword evidence="3" id="KW-1185">Reference proteome</keyword>
<gene>
    <name evidence="2" type="ORF">GJ688_13155</name>
</gene>
<dbReference type="CDD" id="cd06223">
    <property type="entry name" value="PRTases_typeI"/>
    <property type="match status" value="1"/>
</dbReference>
<dbReference type="RefSeq" id="WP_155477018.1">
    <property type="nucleotide sequence ID" value="NZ_WNKU01000016.1"/>
</dbReference>
<dbReference type="EMBL" id="WNKU01000016">
    <property type="protein sequence ID" value="MTV49922.1"/>
    <property type="molecule type" value="Genomic_DNA"/>
</dbReference>
<dbReference type="InterPro" id="IPR029057">
    <property type="entry name" value="PRTase-like"/>
</dbReference>
<protein>
    <recommendedName>
        <fullName evidence="4">ComF family protein</fullName>
    </recommendedName>
</protein>
<name>A0A6I3SN14_HELMO</name>
<dbReference type="Gene3D" id="3.40.50.2020">
    <property type="match status" value="1"/>
</dbReference>
<dbReference type="SUPFAM" id="SSF53271">
    <property type="entry name" value="PRTase-like"/>
    <property type="match status" value="1"/>
</dbReference>
<dbReference type="AlphaFoldDB" id="A0A6I3SN14"/>
<accession>A0A6I3SN14</accession>
<evidence type="ECO:0000256" key="1">
    <source>
        <dbReference type="ARBA" id="ARBA00008007"/>
    </source>
</evidence>
<proteinExistence type="inferred from homology"/>
<dbReference type="InterPro" id="IPR051910">
    <property type="entry name" value="ComF/GntX_DNA_util-trans"/>
</dbReference>
<dbReference type="Proteomes" id="UP000430670">
    <property type="component" value="Unassembled WGS sequence"/>
</dbReference>
<sequence length="309" mass="34720">MQERSNEGAGFRLSWTIEETAERNDGRGNQVKPKGLNRSLDWLKAINETLFPPLPDCPLCRQSLSIYGKAQGRTGICRRCDEELSQSRNDYLQCPRCGKYKEYKGKPHTCSVPSGTLCSNCTEQEPRFIRAWNIGPYQGILRQSVHDLKYRGYRQIAEVFGIMMADRLWSAVPGSTWLNPWGHLRNAVLVPIPLHPEKLYRRNFNQALRLAEVIGRETGLPVVDILARRDDRTAQAHLNRQERMHNLKGQFYLIDSVEDLGKKSFARTAAIIVDDVYTTGATVAEAAITLSGAGIKETYVLTVAAGVGN</sequence>
<reference evidence="2 3" key="1">
    <citation type="submission" date="2019-11" db="EMBL/GenBank/DDBJ databases">
        <title>Whole-genome sequence of a the green, strictly anaerobic photosynthetic bacterium Heliobacillus mobilis DSM 6151.</title>
        <authorList>
            <person name="Kyndt J.A."/>
            <person name="Meyer T.E."/>
        </authorList>
    </citation>
    <scope>NUCLEOTIDE SEQUENCE [LARGE SCALE GENOMIC DNA]</scope>
    <source>
        <strain evidence="2 3">DSM 6151</strain>
    </source>
</reference>
<dbReference type="InterPro" id="IPR000836">
    <property type="entry name" value="PRTase_dom"/>
</dbReference>
<dbReference type="PANTHER" id="PTHR47505:SF1">
    <property type="entry name" value="DNA UTILIZATION PROTEIN YHGH"/>
    <property type="match status" value="1"/>
</dbReference>
<dbReference type="OrthoDB" id="9779910at2"/>
<evidence type="ECO:0000313" key="3">
    <source>
        <dbReference type="Proteomes" id="UP000430670"/>
    </source>
</evidence>
<dbReference type="PANTHER" id="PTHR47505">
    <property type="entry name" value="DNA UTILIZATION PROTEIN YHGH"/>
    <property type="match status" value="1"/>
</dbReference>